<feature type="transmembrane region" description="Helical" evidence="8">
    <location>
        <begin position="272"/>
        <end position="296"/>
    </location>
</feature>
<gene>
    <name evidence="11" type="primary">lolE_2</name>
    <name evidence="11" type="ORF">CAPSK01_002854</name>
</gene>
<dbReference type="GO" id="GO:0098797">
    <property type="term" value="C:plasma membrane protein complex"/>
    <property type="evidence" value="ECO:0007669"/>
    <property type="project" value="TreeGrafter"/>
</dbReference>
<feature type="domain" description="MacB-like periplasmic core" evidence="10">
    <location>
        <begin position="27"/>
        <end position="239"/>
    </location>
</feature>
<evidence type="ECO:0000256" key="2">
    <source>
        <dbReference type="ARBA" id="ARBA00005236"/>
    </source>
</evidence>
<dbReference type="InterPro" id="IPR025857">
    <property type="entry name" value="MacB_PCD"/>
</dbReference>
<dbReference type="Proteomes" id="UP000019812">
    <property type="component" value="Unassembled WGS sequence"/>
</dbReference>
<comment type="caution">
    <text evidence="11">The sequence shown here is derived from an EMBL/GenBank/DDBJ whole genome shotgun (WGS) entry which is preliminary data.</text>
</comment>
<comment type="subcellular location">
    <subcellularLocation>
        <location evidence="1">Cell membrane</location>
        <topology evidence="1">Multi-pass membrane protein</topology>
    </subcellularLocation>
</comment>
<protein>
    <submittedName>
        <fullName evidence="11">Lipoprotein-releasing system transmembrane protein LolE</fullName>
    </submittedName>
</protein>
<evidence type="ECO:0000256" key="3">
    <source>
        <dbReference type="ARBA" id="ARBA00022448"/>
    </source>
</evidence>
<evidence type="ECO:0000256" key="1">
    <source>
        <dbReference type="ARBA" id="ARBA00004651"/>
    </source>
</evidence>
<dbReference type="GO" id="GO:0042953">
    <property type="term" value="P:lipoprotein transport"/>
    <property type="evidence" value="ECO:0007669"/>
    <property type="project" value="InterPro"/>
</dbReference>
<dbReference type="GO" id="GO:0044874">
    <property type="term" value="P:lipoprotein localization to outer membrane"/>
    <property type="evidence" value="ECO:0007669"/>
    <property type="project" value="TreeGrafter"/>
</dbReference>
<evidence type="ECO:0000256" key="7">
    <source>
        <dbReference type="ARBA" id="ARBA00023136"/>
    </source>
</evidence>
<keyword evidence="6 8" id="KW-1133">Transmembrane helix</keyword>
<dbReference type="InterPro" id="IPR003838">
    <property type="entry name" value="ABC3_permease_C"/>
</dbReference>
<dbReference type="AlphaFoldDB" id="A0A084XZ45"/>
<evidence type="ECO:0000313" key="11">
    <source>
        <dbReference type="EMBL" id="KFB67739.1"/>
    </source>
</evidence>
<dbReference type="STRING" id="1457154.CAPSK01_002854"/>
<reference evidence="11 12" key="1">
    <citation type="submission" date="2014-07" db="EMBL/GenBank/DDBJ databases">
        <title>Expanding our view of genomic diversity in Candidatus Accumulibacter clades.</title>
        <authorList>
            <person name="Skennerton C.T."/>
            <person name="Barr J.J."/>
            <person name="Slater F.R."/>
            <person name="Bond P.L."/>
            <person name="Tyson G.W."/>
        </authorList>
    </citation>
    <scope>NUCLEOTIDE SEQUENCE [LARGE SCALE GENOMIC DNA]</scope>
    <source>
        <strain evidence="12">SK-01</strain>
    </source>
</reference>
<evidence type="ECO:0000259" key="10">
    <source>
        <dbReference type="Pfam" id="PF12704"/>
    </source>
</evidence>
<name>A0A084XZ45_9PROT</name>
<evidence type="ECO:0000256" key="8">
    <source>
        <dbReference type="SAM" id="Phobius"/>
    </source>
</evidence>
<dbReference type="PANTHER" id="PTHR30489:SF0">
    <property type="entry name" value="LIPOPROTEIN-RELEASING SYSTEM TRANSMEMBRANE PROTEIN LOLE"/>
    <property type="match status" value="1"/>
</dbReference>
<dbReference type="InterPro" id="IPR011925">
    <property type="entry name" value="LolCE_TM"/>
</dbReference>
<dbReference type="EMBL" id="JDSS02000026">
    <property type="protein sequence ID" value="KFB67739.1"/>
    <property type="molecule type" value="Genomic_DNA"/>
</dbReference>
<evidence type="ECO:0000313" key="12">
    <source>
        <dbReference type="Proteomes" id="UP000019812"/>
    </source>
</evidence>
<dbReference type="InterPro" id="IPR051447">
    <property type="entry name" value="Lipoprotein-release_system"/>
</dbReference>
<keyword evidence="7 8" id="KW-0472">Membrane</keyword>
<evidence type="ECO:0000256" key="5">
    <source>
        <dbReference type="ARBA" id="ARBA00022692"/>
    </source>
</evidence>
<proteinExistence type="inferred from homology"/>
<keyword evidence="3" id="KW-0813">Transport</keyword>
<organism evidence="11 12">
    <name type="scientific">Candidatus Accumulibacter vicinus</name>
    <dbReference type="NCBI Taxonomy" id="2954382"/>
    <lineage>
        <taxon>Bacteria</taxon>
        <taxon>Pseudomonadati</taxon>
        <taxon>Pseudomonadota</taxon>
        <taxon>Betaproteobacteria</taxon>
        <taxon>Candidatus Accumulibacter</taxon>
    </lineage>
</organism>
<dbReference type="Pfam" id="PF02687">
    <property type="entry name" value="FtsX"/>
    <property type="match status" value="1"/>
</dbReference>
<keyword evidence="5 8" id="KW-0812">Transmembrane</keyword>
<feature type="transmembrane region" description="Helical" evidence="8">
    <location>
        <begin position="317"/>
        <end position="344"/>
    </location>
</feature>
<dbReference type="PANTHER" id="PTHR30489">
    <property type="entry name" value="LIPOPROTEIN-RELEASING SYSTEM TRANSMEMBRANE PROTEIN LOLE"/>
    <property type="match status" value="1"/>
</dbReference>
<comment type="similarity">
    <text evidence="2">Belongs to the ABC-4 integral membrane protein family. LolC/E subfamily.</text>
</comment>
<feature type="domain" description="ABC3 transporter permease C-terminal" evidence="9">
    <location>
        <begin position="275"/>
        <end position="408"/>
    </location>
</feature>
<dbReference type="Pfam" id="PF12704">
    <property type="entry name" value="MacB_PCD"/>
    <property type="match status" value="1"/>
</dbReference>
<feature type="transmembrane region" description="Helical" evidence="8">
    <location>
        <begin position="381"/>
        <end position="398"/>
    </location>
</feature>
<evidence type="ECO:0000256" key="6">
    <source>
        <dbReference type="ARBA" id="ARBA00022989"/>
    </source>
</evidence>
<evidence type="ECO:0000256" key="4">
    <source>
        <dbReference type="ARBA" id="ARBA00022475"/>
    </source>
</evidence>
<keyword evidence="4" id="KW-1003">Cell membrane</keyword>
<evidence type="ECO:0000259" key="9">
    <source>
        <dbReference type="Pfam" id="PF02687"/>
    </source>
</evidence>
<dbReference type="RefSeq" id="WP_034927003.1">
    <property type="nucleotide sequence ID" value="NZ_JDSS02000026.1"/>
</dbReference>
<sequence>MALPYELLIGLRYTRAKKHNHFISFISLISMCGIALGVAALIVVLSVMNGFQTELRSRILAVVSHVEITGASGEMTGWEAVAKQAAGQPQVLAAAPFVQAQGMLAYGQSVRGAVVRGILPDLEDRVADFRPHMKSGRFDALQPDHFNIILGSELARALGVLVGDRVTLIAPQGVVTPAGVVPRLKTFHVVGLFEVGMYEYDSGLALIHLADAQRLYRMDDRVSGVRLKLDDLFAAPRVARLLAGKLDTHAFISDWTRSHANFFRAVQIEKNMMFIILSLIVAVAAFNIVSTLVMAVTDKQSDIAILRTLGASPASIMVVFIVQGALIGCVGLGLGVAGGVALALNVDVVVPFIERLLGTQFLAKEVYYISNLPSELQWRDVTTITGVAFLLALVATLYPSWRAARVNPAEALRYE</sequence>
<keyword evidence="11" id="KW-0449">Lipoprotein</keyword>
<accession>A0A084XZ45</accession>
<dbReference type="NCBIfam" id="TIGR02212">
    <property type="entry name" value="lolCE"/>
    <property type="match status" value="1"/>
</dbReference>
<feature type="transmembrane region" description="Helical" evidence="8">
    <location>
        <begin position="21"/>
        <end position="48"/>
    </location>
</feature>